<evidence type="ECO:0000256" key="3">
    <source>
        <dbReference type="ARBA" id="ARBA00006996"/>
    </source>
</evidence>
<dbReference type="CDD" id="cd21964">
    <property type="entry name" value="Syt2_N"/>
    <property type="match status" value="1"/>
</dbReference>
<keyword evidence="9 12" id="KW-0770">Synapse</keyword>
<dbReference type="PANTHER" id="PTHR10024">
    <property type="entry name" value="SYNAPTOTAGMIN"/>
    <property type="match status" value="1"/>
</dbReference>
<dbReference type="PRINTS" id="PR00360">
    <property type="entry name" value="C2DOMAIN"/>
</dbReference>
<keyword evidence="11 12" id="KW-0968">Cytoplasmic vesicle</keyword>
<feature type="region of interest" description="Disordered" evidence="13">
    <location>
        <begin position="193"/>
        <end position="222"/>
    </location>
</feature>
<keyword evidence="8" id="KW-1133">Transmembrane helix</keyword>
<keyword evidence="5 12" id="KW-0479">Metal-binding</keyword>
<dbReference type="PRINTS" id="PR00399">
    <property type="entry name" value="SYNAPTOTAGMN"/>
</dbReference>
<dbReference type="SUPFAM" id="SSF49562">
    <property type="entry name" value="C2 domain (Calcium/lipid-binding domain, CaLB)"/>
    <property type="match status" value="2"/>
</dbReference>
<feature type="domain" description="C2" evidence="14">
    <location>
        <begin position="353"/>
        <end position="486"/>
    </location>
</feature>
<dbReference type="GO" id="GO:0005544">
    <property type="term" value="F:calcium-dependent phospholipid binding"/>
    <property type="evidence" value="ECO:0007669"/>
    <property type="project" value="TreeGrafter"/>
</dbReference>
<accession>A0A6B0RGH9</accession>
<dbReference type="GO" id="GO:0042584">
    <property type="term" value="C:chromaffin granule membrane"/>
    <property type="evidence" value="ECO:0007669"/>
    <property type="project" value="UniProtKB-SubCell"/>
</dbReference>
<name>A0A6B0RGH9_9CETA</name>
<dbReference type="SMART" id="SM00239">
    <property type="entry name" value="C2"/>
    <property type="match status" value="2"/>
</dbReference>
<evidence type="ECO:0000256" key="4">
    <source>
        <dbReference type="ARBA" id="ARBA00022692"/>
    </source>
</evidence>
<feature type="domain" description="C2" evidence="14">
    <location>
        <begin position="222"/>
        <end position="341"/>
    </location>
</feature>
<evidence type="ECO:0000256" key="1">
    <source>
        <dbReference type="ARBA" id="ARBA00004254"/>
    </source>
</evidence>
<dbReference type="EMBL" id="VBQZ03000044">
    <property type="protein sequence ID" value="MXQ88081.1"/>
    <property type="molecule type" value="Genomic_DNA"/>
</dbReference>
<evidence type="ECO:0000313" key="15">
    <source>
        <dbReference type="EMBL" id="MXQ88081.1"/>
    </source>
</evidence>
<dbReference type="InterPro" id="IPR000008">
    <property type="entry name" value="C2_dom"/>
</dbReference>
<comment type="function">
    <text evidence="12">May have a regulatory role in the membrane interactions during trafficking of synaptic vesicles at the active zone of the synapse. It binds acidic phospholipids with a specificity that requires the presence of both an acidic head group and a diacyl backbone.</text>
</comment>
<dbReference type="GO" id="GO:0030672">
    <property type="term" value="C:synaptic vesicle membrane"/>
    <property type="evidence" value="ECO:0007669"/>
    <property type="project" value="UniProtKB-SubCell"/>
</dbReference>
<dbReference type="GO" id="GO:0030276">
    <property type="term" value="F:clathrin binding"/>
    <property type="evidence" value="ECO:0007669"/>
    <property type="project" value="TreeGrafter"/>
</dbReference>
<dbReference type="CDD" id="cd08402">
    <property type="entry name" value="C2B_Synaptotagmin-1"/>
    <property type="match status" value="1"/>
</dbReference>
<reference evidence="15" key="1">
    <citation type="submission" date="2019-10" db="EMBL/GenBank/DDBJ databases">
        <title>The sequence and de novo assembly of the wild yak genome.</title>
        <authorList>
            <person name="Liu Y."/>
        </authorList>
    </citation>
    <scope>NUCLEOTIDE SEQUENCE [LARGE SCALE GENOMIC DNA]</scope>
    <source>
        <strain evidence="15">WY2019</strain>
    </source>
</reference>
<protein>
    <recommendedName>
        <fullName evidence="12">Synaptotagmin</fullName>
    </recommendedName>
</protein>
<dbReference type="GO" id="GO:0000149">
    <property type="term" value="F:SNARE binding"/>
    <property type="evidence" value="ECO:0007669"/>
    <property type="project" value="TreeGrafter"/>
</dbReference>
<evidence type="ECO:0000313" key="16">
    <source>
        <dbReference type="Proteomes" id="UP000322234"/>
    </source>
</evidence>
<dbReference type="InterPro" id="IPR035892">
    <property type="entry name" value="C2_domain_sf"/>
</dbReference>
<comment type="similarity">
    <text evidence="3 12">Belongs to the synaptotagmin family.</text>
</comment>
<dbReference type="GO" id="GO:0001786">
    <property type="term" value="F:phosphatidylserine binding"/>
    <property type="evidence" value="ECO:0007669"/>
    <property type="project" value="TreeGrafter"/>
</dbReference>
<keyword evidence="16" id="KW-1185">Reference proteome</keyword>
<dbReference type="Gene3D" id="2.60.40.150">
    <property type="entry name" value="C2 domain"/>
    <property type="match status" value="2"/>
</dbReference>
<keyword evidence="10" id="KW-0472">Membrane</keyword>
<dbReference type="AlphaFoldDB" id="A0A6B0RGH9"/>
<evidence type="ECO:0000256" key="13">
    <source>
        <dbReference type="SAM" id="MobiDB-lite"/>
    </source>
</evidence>
<feature type="region of interest" description="Disordered" evidence="13">
    <location>
        <begin position="122"/>
        <end position="142"/>
    </location>
</feature>
<organism evidence="15 16">
    <name type="scientific">Bos mutus</name>
    <name type="common">wild yak</name>
    <dbReference type="NCBI Taxonomy" id="72004"/>
    <lineage>
        <taxon>Eukaryota</taxon>
        <taxon>Metazoa</taxon>
        <taxon>Chordata</taxon>
        <taxon>Craniata</taxon>
        <taxon>Vertebrata</taxon>
        <taxon>Euteleostomi</taxon>
        <taxon>Mammalia</taxon>
        <taxon>Eutheria</taxon>
        <taxon>Laurasiatheria</taxon>
        <taxon>Artiodactyla</taxon>
        <taxon>Ruminantia</taxon>
        <taxon>Pecora</taxon>
        <taxon>Bovidae</taxon>
        <taxon>Bovinae</taxon>
        <taxon>Bos</taxon>
    </lineage>
</organism>
<dbReference type="PROSITE" id="PS50004">
    <property type="entry name" value="C2"/>
    <property type="match status" value="2"/>
</dbReference>
<feature type="compositionally biased region" description="Polar residues" evidence="13">
    <location>
        <begin position="122"/>
        <end position="137"/>
    </location>
</feature>
<dbReference type="GO" id="GO:0048488">
    <property type="term" value="P:synaptic vesicle endocytosis"/>
    <property type="evidence" value="ECO:0007669"/>
    <property type="project" value="TreeGrafter"/>
</dbReference>
<dbReference type="PANTHER" id="PTHR10024:SF223">
    <property type="entry name" value="SYNAPTOTAGMIN-2"/>
    <property type="match status" value="1"/>
</dbReference>
<proteinExistence type="inferred from homology"/>
<sequence>MPVSSVSVSSVRVSSVRVSSVSVLCECVLCESVLCESVLCESDLCESVLYECVLCEECLLMSSVSVSSVSVLYEYVLCEQCLLVASVSVASVRVASVSVPLCPSATMRSIFKRNQEPVVAPATTTMPAGPVDNSTESGGAGEGKEDMFAMFKERFFNEIVKLPLPPWALIAIAVDRRGLCMRATPLLSLMHPALSAPQDDDDAETGLTEGEGEGEEEKEPENLGKLQFSLDYDFQANQLTVGVLQAAELPALDMGGTSDPYVKVFLLPDKKKKYETKVHRKTLNPAFNETFTFKVPYQELGGKTLVMAIYDFDRFSKHDIIGEVKVPMNTVDLGQPIEEWRDLQGGEKEEPEKLGDICTSLRYVPTAGKLTVCILEAKNLKKMDVGGLSDPYVKIHLMQNGKRLKKKKTTVKKKTLNPYFNESFSFEIPFEQIQKVQVVVTVLDYDKLGKNEAIGKIFVGSSATGTELRHWSDMLANPRRPIAQWHSLKPEEEVDALLGKSK</sequence>
<dbReference type="GO" id="GO:0031045">
    <property type="term" value="C:dense core granule"/>
    <property type="evidence" value="ECO:0007669"/>
    <property type="project" value="TreeGrafter"/>
</dbReference>
<evidence type="ECO:0000256" key="9">
    <source>
        <dbReference type="ARBA" id="ARBA00023018"/>
    </source>
</evidence>
<comment type="cofactor">
    <cofactor evidence="12">
        <name>Ca(2+)</name>
        <dbReference type="ChEBI" id="CHEBI:29108"/>
    </cofactor>
    <text evidence="12">Binds 3 Ca(2+) ions per subunit. The ions are bound to the C2 domains.</text>
</comment>
<feature type="compositionally biased region" description="Acidic residues" evidence="13">
    <location>
        <begin position="198"/>
        <end position="219"/>
    </location>
</feature>
<dbReference type="FunFam" id="2.60.40.150:FF:000007">
    <property type="entry name" value="Synaptotagmin 1"/>
    <property type="match status" value="1"/>
</dbReference>
<dbReference type="GO" id="GO:0030424">
    <property type="term" value="C:axon"/>
    <property type="evidence" value="ECO:0007669"/>
    <property type="project" value="TreeGrafter"/>
</dbReference>
<dbReference type="FunFam" id="2.60.40.150:FF:000016">
    <property type="entry name" value="Synaptotagmin 1"/>
    <property type="match status" value="1"/>
</dbReference>
<dbReference type="InterPro" id="IPR001565">
    <property type="entry name" value="Synaptotagmin"/>
</dbReference>
<dbReference type="GO" id="GO:0005509">
    <property type="term" value="F:calcium ion binding"/>
    <property type="evidence" value="ECO:0007669"/>
    <property type="project" value="UniProtKB-UniRule"/>
</dbReference>
<dbReference type="Pfam" id="PF00168">
    <property type="entry name" value="C2"/>
    <property type="match status" value="2"/>
</dbReference>
<evidence type="ECO:0000256" key="2">
    <source>
        <dbReference type="ARBA" id="ARBA00004349"/>
    </source>
</evidence>
<dbReference type="GO" id="GO:0048791">
    <property type="term" value="P:calcium ion-regulated exocytosis of neurotransmitter"/>
    <property type="evidence" value="ECO:0007669"/>
    <property type="project" value="TreeGrafter"/>
</dbReference>
<comment type="caution">
    <text evidence="15">The sequence shown here is derived from an EMBL/GenBank/DDBJ whole genome shotgun (WGS) entry which is preliminary data.</text>
</comment>
<evidence type="ECO:0000256" key="12">
    <source>
        <dbReference type="RuleBase" id="RU367154"/>
    </source>
</evidence>
<gene>
    <name evidence="15" type="ORF">E5288_WYG017041</name>
</gene>
<evidence type="ECO:0000256" key="5">
    <source>
        <dbReference type="ARBA" id="ARBA00022723"/>
    </source>
</evidence>
<evidence type="ECO:0000256" key="11">
    <source>
        <dbReference type="ARBA" id="ARBA00023329"/>
    </source>
</evidence>
<dbReference type="CDD" id="cd08385">
    <property type="entry name" value="C2A_Synaptotagmin-1-5-6-9-10"/>
    <property type="match status" value="1"/>
</dbReference>
<keyword evidence="6" id="KW-0677">Repeat</keyword>
<keyword evidence="4" id="KW-0812">Transmembrane</keyword>
<keyword evidence="7 12" id="KW-0106">Calcium</keyword>
<dbReference type="GO" id="GO:0005886">
    <property type="term" value="C:plasma membrane"/>
    <property type="evidence" value="ECO:0007669"/>
    <property type="project" value="TreeGrafter"/>
</dbReference>
<dbReference type="Proteomes" id="UP000322234">
    <property type="component" value="Unassembled WGS sequence"/>
</dbReference>
<evidence type="ECO:0000256" key="8">
    <source>
        <dbReference type="ARBA" id="ARBA00022989"/>
    </source>
</evidence>
<evidence type="ECO:0000256" key="10">
    <source>
        <dbReference type="ARBA" id="ARBA00023136"/>
    </source>
</evidence>
<evidence type="ECO:0000259" key="14">
    <source>
        <dbReference type="PROSITE" id="PS50004"/>
    </source>
</evidence>
<comment type="subcellular location">
    <subcellularLocation>
        <location evidence="2">Cytoplasmic vesicle</location>
        <location evidence="2">Secretory vesicle</location>
        <location evidence="2">Chromaffin granule membrane</location>
        <topology evidence="2">Single-pass membrane protein</topology>
    </subcellularLocation>
    <subcellularLocation>
        <location evidence="1 12">Cytoplasmic vesicle</location>
        <location evidence="1 12">Secretory vesicle</location>
        <location evidence="1 12">Synaptic vesicle membrane</location>
        <topology evidence="1 12">Single-pass membrane protein</topology>
    </subcellularLocation>
</comment>
<evidence type="ECO:0000256" key="6">
    <source>
        <dbReference type="ARBA" id="ARBA00022737"/>
    </source>
</evidence>
<evidence type="ECO:0000256" key="7">
    <source>
        <dbReference type="ARBA" id="ARBA00022837"/>
    </source>
</evidence>